<name>A0A1J5PFK4_9ZZZZ</name>
<dbReference type="AlphaFoldDB" id="A0A1J5PFK4"/>
<dbReference type="EMBL" id="MLJW01004658">
    <property type="protein sequence ID" value="OIQ69560.1"/>
    <property type="molecule type" value="Genomic_DNA"/>
</dbReference>
<comment type="caution">
    <text evidence="1">The sequence shown here is derived from an EMBL/GenBank/DDBJ whole genome shotgun (WGS) entry which is preliminary data.</text>
</comment>
<proteinExistence type="predicted"/>
<evidence type="ECO:0000313" key="1">
    <source>
        <dbReference type="EMBL" id="OIQ69560.1"/>
    </source>
</evidence>
<protein>
    <recommendedName>
        <fullName evidence="2">Transposase</fullName>
    </recommendedName>
</protein>
<accession>A0A1J5PFK4</accession>
<evidence type="ECO:0008006" key="2">
    <source>
        <dbReference type="Google" id="ProtNLM"/>
    </source>
</evidence>
<sequence length="72" mass="8434">MVERFFHDITCERLRRGVFTSVPELEAAINEYVAHHNKNPKPFIWTKSARDILQKGIRANSRLSSKQNETLH</sequence>
<reference evidence="1" key="1">
    <citation type="submission" date="2016-10" db="EMBL/GenBank/DDBJ databases">
        <title>Sequence of Gallionella enrichment culture.</title>
        <authorList>
            <person name="Poehlein A."/>
            <person name="Muehling M."/>
            <person name="Daniel R."/>
        </authorList>
    </citation>
    <scope>NUCLEOTIDE SEQUENCE</scope>
</reference>
<organism evidence="1">
    <name type="scientific">mine drainage metagenome</name>
    <dbReference type="NCBI Taxonomy" id="410659"/>
    <lineage>
        <taxon>unclassified sequences</taxon>
        <taxon>metagenomes</taxon>
        <taxon>ecological metagenomes</taxon>
    </lineage>
</organism>
<gene>
    <name evidence="1" type="ORF">GALL_488370</name>
</gene>